<accession>A0A328C8W9</accession>
<evidence type="ECO:0008006" key="3">
    <source>
        <dbReference type="Google" id="ProtNLM"/>
    </source>
</evidence>
<keyword evidence="2" id="KW-1185">Reference proteome</keyword>
<protein>
    <recommendedName>
        <fullName evidence="3">Outer membrane protein beta-barrel domain-containing protein</fullName>
    </recommendedName>
</protein>
<name>A0A328C8W9_9DELT</name>
<sequence>MSEPHLPESRGLQRHATALAMLATLALTPSAGSGCALTTMESARQLNAGETVVSGAIEYPGYVYFPNIAVSAKHGLGDLGDIGAQVASSYSTARLGLSARLYPSDWLTLSMQVEGYILLGHLLGYQDWSVYGMEENTLNVTHRISTAAKPDRPLYGGVQLIGIATYLDNGSLLSDFDIGIGLLGAFIGREVALSPRWNLQYELLIHPFLTEFSGLEKLLIPHVQISVGLHYRFGEKPQAPRLPEASF</sequence>
<evidence type="ECO:0000313" key="1">
    <source>
        <dbReference type="EMBL" id="RAL21189.1"/>
    </source>
</evidence>
<dbReference type="Proteomes" id="UP000249169">
    <property type="component" value="Unassembled WGS sequence"/>
</dbReference>
<dbReference type="AlphaFoldDB" id="A0A328C8W9"/>
<reference evidence="1 2" key="1">
    <citation type="submission" date="2018-05" db="EMBL/GenBank/DDBJ databases">
        <title>Lujinxingia marina gen. nov. sp. nov., a new facultative anaerobic member of the class Deltaproteobacteria, and proposal of Lujinxingaceae fam. nov.</title>
        <authorList>
            <person name="Li C.-M."/>
        </authorList>
    </citation>
    <scope>NUCLEOTIDE SEQUENCE [LARGE SCALE GENOMIC DNA]</scope>
    <source>
        <strain evidence="1 2">B210</strain>
    </source>
</reference>
<evidence type="ECO:0000313" key="2">
    <source>
        <dbReference type="Proteomes" id="UP000249169"/>
    </source>
</evidence>
<proteinExistence type="predicted"/>
<organism evidence="1 2">
    <name type="scientific">Lujinxingia litoralis</name>
    <dbReference type="NCBI Taxonomy" id="2211119"/>
    <lineage>
        <taxon>Bacteria</taxon>
        <taxon>Deltaproteobacteria</taxon>
        <taxon>Bradymonadales</taxon>
        <taxon>Lujinxingiaceae</taxon>
        <taxon>Lujinxingia</taxon>
    </lineage>
</organism>
<dbReference type="RefSeq" id="WP_111730477.1">
    <property type="nucleotide sequence ID" value="NZ_QHKO01000006.1"/>
</dbReference>
<comment type="caution">
    <text evidence="1">The sequence shown here is derived from an EMBL/GenBank/DDBJ whole genome shotgun (WGS) entry which is preliminary data.</text>
</comment>
<dbReference type="OrthoDB" id="5503890at2"/>
<dbReference type="EMBL" id="QHKO01000006">
    <property type="protein sequence ID" value="RAL21189.1"/>
    <property type="molecule type" value="Genomic_DNA"/>
</dbReference>
<gene>
    <name evidence="1" type="ORF">DL240_13735</name>
</gene>